<keyword evidence="3" id="KW-1185">Reference proteome</keyword>
<feature type="chain" id="PRO_5042117548" description="Secreted protein" evidence="1">
    <location>
        <begin position="18"/>
        <end position="170"/>
    </location>
</feature>
<organism evidence="2 3">
    <name type="scientific">Ditylenchus destructor</name>
    <dbReference type="NCBI Taxonomy" id="166010"/>
    <lineage>
        <taxon>Eukaryota</taxon>
        <taxon>Metazoa</taxon>
        <taxon>Ecdysozoa</taxon>
        <taxon>Nematoda</taxon>
        <taxon>Chromadorea</taxon>
        <taxon>Rhabditida</taxon>
        <taxon>Tylenchina</taxon>
        <taxon>Tylenchomorpha</taxon>
        <taxon>Sphaerularioidea</taxon>
        <taxon>Anguinidae</taxon>
        <taxon>Anguininae</taxon>
        <taxon>Ditylenchus</taxon>
    </lineage>
</organism>
<protein>
    <recommendedName>
        <fullName evidence="4">Secreted protein</fullName>
    </recommendedName>
</protein>
<feature type="signal peptide" evidence="1">
    <location>
        <begin position="1"/>
        <end position="17"/>
    </location>
</feature>
<reference evidence="2" key="1">
    <citation type="submission" date="2022-01" db="EMBL/GenBank/DDBJ databases">
        <title>Genome Sequence Resource for Two Populations of Ditylenchus destructor, the Migratory Endoparasitic Phytonematode.</title>
        <authorList>
            <person name="Zhang H."/>
            <person name="Lin R."/>
            <person name="Xie B."/>
        </authorList>
    </citation>
    <scope>NUCLEOTIDE SEQUENCE</scope>
    <source>
        <strain evidence="2">BazhouSP</strain>
    </source>
</reference>
<evidence type="ECO:0000256" key="1">
    <source>
        <dbReference type="SAM" id="SignalP"/>
    </source>
</evidence>
<dbReference type="AlphaFoldDB" id="A0AAD4MI08"/>
<comment type="caution">
    <text evidence="2">The sequence shown here is derived from an EMBL/GenBank/DDBJ whole genome shotgun (WGS) entry which is preliminary data.</text>
</comment>
<dbReference type="EMBL" id="JAKKPZ010000476">
    <property type="protein sequence ID" value="KAI1694724.1"/>
    <property type="molecule type" value="Genomic_DNA"/>
</dbReference>
<evidence type="ECO:0008006" key="4">
    <source>
        <dbReference type="Google" id="ProtNLM"/>
    </source>
</evidence>
<gene>
    <name evidence="2" type="ORF">DdX_19963</name>
</gene>
<proteinExistence type="predicted"/>
<keyword evidence="1" id="KW-0732">Signal</keyword>
<name>A0AAD4MI08_9BILA</name>
<evidence type="ECO:0000313" key="2">
    <source>
        <dbReference type="EMBL" id="KAI1694724.1"/>
    </source>
</evidence>
<accession>A0AAD4MI08</accession>
<dbReference type="Proteomes" id="UP001201812">
    <property type="component" value="Unassembled WGS sequence"/>
</dbReference>
<sequence>MWKLIACIIILLQISISERNLPHNHLRHIFYYEYSRGTTVAETVHLKPRTQLNEESIHQRGIEPETLARGANSVALGHRDTLVYRRRGSFFHFQQYCAQLAETYRFIYHSSGTSSWIGMTHKQMVTFALGRLVLVLVSEKRIDIALVCWQDIVENKNAQRSESSRPELML</sequence>
<evidence type="ECO:0000313" key="3">
    <source>
        <dbReference type="Proteomes" id="UP001201812"/>
    </source>
</evidence>